<sequence>FDVVSGGAGFAAGFLRAGVCRSWAAGQPAARRARSRPSRRQGAMSPATTVADALGNRQFWGSEIA</sequence>
<comment type="caution">
    <text evidence="2">The sequence shown here is derived from an EMBL/GenBank/DDBJ whole genome shotgun (WGS) entry which is preliminary data.</text>
</comment>
<protein>
    <submittedName>
        <fullName evidence="2">Uncharacterized protein</fullName>
    </submittedName>
</protein>
<dbReference type="AlphaFoldDB" id="A0A699TBF2"/>
<name>A0A699TBF2_TANCI</name>
<gene>
    <name evidence="2" type="ORF">Tci_879844</name>
</gene>
<feature type="non-terminal residue" evidence="2">
    <location>
        <position position="1"/>
    </location>
</feature>
<organism evidence="2">
    <name type="scientific">Tanacetum cinerariifolium</name>
    <name type="common">Dalmatian daisy</name>
    <name type="synonym">Chrysanthemum cinerariifolium</name>
    <dbReference type="NCBI Taxonomy" id="118510"/>
    <lineage>
        <taxon>Eukaryota</taxon>
        <taxon>Viridiplantae</taxon>
        <taxon>Streptophyta</taxon>
        <taxon>Embryophyta</taxon>
        <taxon>Tracheophyta</taxon>
        <taxon>Spermatophyta</taxon>
        <taxon>Magnoliopsida</taxon>
        <taxon>eudicotyledons</taxon>
        <taxon>Gunneridae</taxon>
        <taxon>Pentapetalae</taxon>
        <taxon>asterids</taxon>
        <taxon>campanulids</taxon>
        <taxon>Asterales</taxon>
        <taxon>Asteraceae</taxon>
        <taxon>Asteroideae</taxon>
        <taxon>Anthemideae</taxon>
        <taxon>Anthemidinae</taxon>
        <taxon>Tanacetum</taxon>
    </lineage>
</organism>
<proteinExistence type="predicted"/>
<feature type="non-terminal residue" evidence="2">
    <location>
        <position position="65"/>
    </location>
</feature>
<feature type="region of interest" description="Disordered" evidence="1">
    <location>
        <begin position="26"/>
        <end position="48"/>
    </location>
</feature>
<reference evidence="2" key="1">
    <citation type="journal article" date="2019" name="Sci. Rep.">
        <title>Draft genome of Tanacetum cinerariifolium, the natural source of mosquito coil.</title>
        <authorList>
            <person name="Yamashiro T."/>
            <person name="Shiraishi A."/>
            <person name="Satake H."/>
            <person name="Nakayama K."/>
        </authorList>
    </citation>
    <scope>NUCLEOTIDE SEQUENCE</scope>
</reference>
<dbReference type="EMBL" id="BKCJ011234408">
    <property type="protein sequence ID" value="GFD07875.1"/>
    <property type="molecule type" value="Genomic_DNA"/>
</dbReference>
<accession>A0A699TBF2</accession>
<evidence type="ECO:0000256" key="1">
    <source>
        <dbReference type="SAM" id="MobiDB-lite"/>
    </source>
</evidence>
<evidence type="ECO:0000313" key="2">
    <source>
        <dbReference type="EMBL" id="GFD07875.1"/>
    </source>
</evidence>